<evidence type="ECO:0000256" key="1">
    <source>
        <dbReference type="SAM" id="MobiDB-lite"/>
    </source>
</evidence>
<feature type="compositionally biased region" description="Polar residues" evidence="1">
    <location>
        <begin position="48"/>
        <end position="58"/>
    </location>
</feature>
<evidence type="ECO:0000313" key="2">
    <source>
        <dbReference type="EMBL" id="SFV54326.1"/>
    </source>
</evidence>
<protein>
    <submittedName>
        <fullName evidence="2">Uncharacterized protein</fullName>
    </submittedName>
</protein>
<feature type="region of interest" description="Disordered" evidence="1">
    <location>
        <begin position="82"/>
        <end position="111"/>
    </location>
</feature>
<gene>
    <name evidence="2" type="ORF">MNB_SM-7-1025</name>
</gene>
<organism evidence="2">
    <name type="scientific">hydrothermal vent metagenome</name>
    <dbReference type="NCBI Taxonomy" id="652676"/>
    <lineage>
        <taxon>unclassified sequences</taxon>
        <taxon>metagenomes</taxon>
        <taxon>ecological metagenomes</taxon>
    </lineage>
</organism>
<dbReference type="AlphaFoldDB" id="A0A1W1BLD8"/>
<sequence>MIKKAPPKRRVELMNALKQKIAQMNQEQRAQTIKRLQGKMHSKKRATTFVQEPYPQTEQHISDIEHINQKQTKERYIQNSEHIENKIDMPNNKNMYHFGEEDAKKDTPTRR</sequence>
<feature type="region of interest" description="Disordered" evidence="1">
    <location>
        <begin position="36"/>
        <end position="58"/>
    </location>
</feature>
<accession>A0A1W1BLD8</accession>
<dbReference type="EMBL" id="FPHB01000023">
    <property type="protein sequence ID" value="SFV54326.1"/>
    <property type="molecule type" value="Genomic_DNA"/>
</dbReference>
<proteinExistence type="predicted"/>
<reference evidence="2" key="1">
    <citation type="submission" date="2016-10" db="EMBL/GenBank/DDBJ databases">
        <authorList>
            <person name="de Groot N.N."/>
        </authorList>
    </citation>
    <scope>NUCLEOTIDE SEQUENCE</scope>
</reference>
<feature type="compositionally biased region" description="Basic residues" evidence="1">
    <location>
        <begin position="36"/>
        <end position="46"/>
    </location>
</feature>
<feature type="compositionally biased region" description="Basic and acidic residues" evidence="1">
    <location>
        <begin position="98"/>
        <end position="111"/>
    </location>
</feature>
<name>A0A1W1BLD8_9ZZZZ</name>